<comment type="caution">
    <text evidence="2">The sequence shown here is derived from an EMBL/GenBank/DDBJ whole genome shotgun (WGS) entry which is preliminary data.</text>
</comment>
<dbReference type="AlphaFoldDB" id="A0A4Q9UZB0"/>
<dbReference type="InterPro" id="IPR031596">
    <property type="entry name" value="MaAIMP_sms"/>
</dbReference>
<evidence type="ECO:0000313" key="2">
    <source>
        <dbReference type="EMBL" id="TBW21059.1"/>
    </source>
</evidence>
<dbReference type="Proteomes" id="UP000293036">
    <property type="component" value="Unassembled WGS sequence"/>
</dbReference>
<evidence type="ECO:0000313" key="3">
    <source>
        <dbReference type="Proteomes" id="UP000293036"/>
    </source>
</evidence>
<reference evidence="2 3" key="1">
    <citation type="submission" date="2019-02" db="EMBL/GenBank/DDBJ databases">
        <title>Arcanobacterium bovis sp. nov., isolated from the milk of a cow with mastitis.</title>
        <authorList>
            <person name="Sammra O."/>
            <person name="Foster G."/>
            <person name="Hassan A."/>
            <person name="Alssahen M."/>
            <person name="Laemmler C."/>
            <person name="Borowiak M."/>
            <person name="Malorny B."/>
            <person name="Abdulmawjood A."/>
        </authorList>
    </citation>
    <scope>NUCLEOTIDE SEQUENCE [LARGE SCALE GENOMIC DNA]</scope>
    <source>
        <strain evidence="2 3">C605018/01/1</strain>
    </source>
</reference>
<dbReference type="NCBIfam" id="NF033493">
    <property type="entry name" value="MetS_like_NSS"/>
    <property type="match status" value="1"/>
</dbReference>
<keyword evidence="3" id="KW-1185">Reference proteome</keyword>
<keyword evidence="1" id="KW-1133">Transmembrane helix</keyword>
<feature type="transmembrane region" description="Helical" evidence="1">
    <location>
        <begin position="6"/>
        <end position="27"/>
    </location>
</feature>
<proteinExistence type="predicted"/>
<dbReference type="Pfam" id="PF16951">
    <property type="entry name" value="MaAIMP_sms"/>
    <property type="match status" value="1"/>
</dbReference>
<accession>A0A4Q9UZB0</accession>
<dbReference type="OrthoDB" id="6712920at2"/>
<evidence type="ECO:0000256" key="1">
    <source>
        <dbReference type="SAM" id="Phobius"/>
    </source>
</evidence>
<protein>
    <submittedName>
        <fullName evidence="2">Methionine/alanine import family NSS transporter small subunit</fullName>
    </submittedName>
</protein>
<sequence length="36" mass="3755">MGTSAIVMMVVSIGTVWGGLIASIAYLTTHPMDDSE</sequence>
<gene>
    <name evidence="2" type="ORF">EZJ44_07075</name>
</gene>
<organism evidence="2 3">
    <name type="scientific">Arcanobacterium bovis</name>
    <dbReference type="NCBI Taxonomy" id="2529275"/>
    <lineage>
        <taxon>Bacteria</taxon>
        <taxon>Bacillati</taxon>
        <taxon>Actinomycetota</taxon>
        <taxon>Actinomycetes</taxon>
        <taxon>Actinomycetales</taxon>
        <taxon>Actinomycetaceae</taxon>
        <taxon>Arcanobacterium</taxon>
    </lineage>
</organism>
<keyword evidence="1" id="KW-0472">Membrane</keyword>
<keyword evidence="1" id="KW-0812">Transmembrane</keyword>
<dbReference type="RefSeq" id="WP_131281729.1">
    <property type="nucleotide sequence ID" value="NZ_JBHSLR010000002.1"/>
</dbReference>
<name>A0A4Q9UZB0_9ACTO</name>
<dbReference type="EMBL" id="SJDT01000005">
    <property type="protein sequence ID" value="TBW21059.1"/>
    <property type="molecule type" value="Genomic_DNA"/>
</dbReference>